<organism evidence="2">
    <name type="scientific">marine sediment metagenome</name>
    <dbReference type="NCBI Taxonomy" id="412755"/>
    <lineage>
        <taxon>unclassified sequences</taxon>
        <taxon>metagenomes</taxon>
        <taxon>ecological metagenomes</taxon>
    </lineage>
</organism>
<dbReference type="InterPro" id="IPR056740">
    <property type="entry name" value="ILV_EDD_C"/>
</dbReference>
<feature type="non-terminal residue" evidence="2">
    <location>
        <position position="44"/>
    </location>
</feature>
<dbReference type="InterPro" id="IPR042096">
    <property type="entry name" value="Dihydro-acid_dehy_C"/>
</dbReference>
<name>X1PXD4_9ZZZZ</name>
<feature type="domain" description="Dihydroxy-acid/6-phosphogluconate dehydratase C-terminal" evidence="1">
    <location>
        <begin position="6"/>
        <end position="44"/>
    </location>
</feature>
<gene>
    <name evidence="2" type="ORF">S06H3_66848</name>
</gene>
<reference evidence="2" key="1">
    <citation type="journal article" date="2014" name="Front. Microbiol.">
        <title>High frequency of phylogenetically diverse reductive dehalogenase-homologous genes in deep subseafloor sedimentary metagenomes.</title>
        <authorList>
            <person name="Kawai M."/>
            <person name="Futagami T."/>
            <person name="Toyoda A."/>
            <person name="Takaki Y."/>
            <person name="Nishi S."/>
            <person name="Hori S."/>
            <person name="Arai W."/>
            <person name="Tsubouchi T."/>
            <person name="Morono Y."/>
            <person name="Uchiyama I."/>
            <person name="Ito T."/>
            <person name="Fujiyama A."/>
            <person name="Inagaki F."/>
            <person name="Takami H."/>
        </authorList>
    </citation>
    <scope>NUCLEOTIDE SEQUENCE</scope>
    <source>
        <strain evidence="2">Expedition CK06-06</strain>
    </source>
</reference>
<dbReference type="EMBL" id="BARV01045834">
    <property type="protein sequence ID" value="GAI60947.1"/>
    <property type="molecule type" value="Genomic_DNA"/>
</dbReference>
<sequence length="44" mass="4901">LLSELAGGPIAIVEEGDIIEIDIPSRKLNVKLSQEEIQSRLARW</sequence>
<dbReference type="Pfam" id="PF24877">
    <property type="entry name" value="ILV_EDD_C"/>
    <property type="match status" value="1"/>
</dbReference>
<protein>
    <recommendedName>
        <fullName evidence="1">Dihydroxy-acid/6-phosphogluconate dehydratase C-terminal domain-containing protein</fullName>
    </recommendedName>
</protein>
<comment type="caution">
    <text evidence="2">The sequence shown here is derived from an EMBL/GenBank/DDBJ whole genome shotgun (WGS) entry which is preliminary data.</text>
</comment>
<proteinExistence type="predicted"/>
<dbReference type="Gene3D" id="3.50.30.80">
    <property type="entry name" value="IlvD/EDD C-terminal domain-like"/>
    <property type="match status" value="1"/>
</dbReference>
<dbReference type="AlphaFoldDB" id="X1PXD4"/>
<evidence type="ECO:0000313" key="2">
    <source>
        <dbReference type="EMBL" id="GAI60947.1"/>
    </source>
</evidence>
<dbReference type="SUPFAM" id="SSF52016">
    <property type="entry name" value="LeuD/IlvD-like"/>
    <property type="match status" value="1"/>
</dbReference>
<evidence type="ECO:0000259" key="1">
    <source>
        <dbReference type="Pfam" id="PF24877"/>
    </source>
</evidence>
<accession>X1PXD4</accession>
<feature type="non-terminal residue" evidence="2">
    <location>
        <position position="1"/>
    </location>
</feature>